<dbReference type="CDD" id="cd03801">
    <property type="entry name" value="GT4_PimA-like"/>
    <property type="match status" value="1"/>
</dbReference>
<dbReference type="InterPro" id="IPR028098">
    <property type="entry name" value="Glyco_trans_4-like_N"/>
</dbReference>
<dbReference type="SUPFAM" id="SSF53756">
    <property type="entry name" value="UDP-Glycosyltransferase/glycogen phosphorylase"/>
    <property type="match status" value="1"/>
</dbReference>
<feature type="domain" description="Glycosyltransferase subfamily 4-like N-terminal" evidence="2">
    <location>
        <begin position="19"/>
        <end position="182"/>
    </location>
</feature>
<proteinExistence type="predicted"/>
<evidence type="ECO:0000259" key="1">
    <source>
        <dbReference type="Pfam" id="PF00534"/>
    </source>
</evidence>
<dbReference type="GO" id="GO:0016757">
    <property type="term" value="F:glycosyltransferase activity"/>
    <property type="evidence" value="ECO:0007669"/>
    <property type="project" value="InterPro"/>
</dbReference>
<evidence type="ECO:0000313" key="3">
    <source>
        <dbReference type="EMBL" id="OGM99981.1"/>
    </source>
</evidence>
<dbReference type="Pfam" id="PF13439">
    <property type="entry name" value="Glyco_transf_4"/>
    <property type="match status" value="1"/>
</dbReference>
<evidence type="ECO:0000259" key="2">
    <source>
        <dbReference type="Pfam" id="PF13439"/>
    </source>
</evidence>
<sequence length="387" mass="43548">MQQKSRILILSTTYLPYIGGSELAIKNITDRITNFEFDLITARPGNVPEYERIGNVNVFRVGGFFSLSKLILPKLTLPISVFLKARTLLKANDYKFLHAYQASGAAGAGWLLKFFYSRITFMVTLQEGKNLSSQGFLINFFRNLIIRKADYATAISKYLANYISQVNKNLRAEVIPNGVDVDNFSKEFSYGETTELENKLGIKADDKVIISVSRLVEKNGLDLLIDALNVLNERYKVQGTRYKLLIVGGGPLKESYKLQVTSYKLQDQVIFAGSVGYDDLPIYLKISDVFVRPSRSEGLGSAFLEAMAAGVPIIGTKVGGIPDFLEDRRTGLFTKLDPEDIASKIFILFENTALRHDIIRNGSNLVREKYNWDKIAIQFKELYRELG</sequence>
<comment type="caution">
    <text evidence="3">The sequence shown here is derived from an EMBL/GenBank/DDBJ whole genome shotgun (WGS) entry which is preliminary data.</text>
</comment>
<dbReference type="EMBL" id="MGJD01000031">
    <property type="protein sequence ID" value="OGM99981.1"/>
    <property type="molecule type" value="Genomic_DNA"/>
</dbReference>
<dbReference type="Proteomes" id="UP000177117">
    <property type="component" value="Unassembled WGS sequence"/>
</dbReference>
<dbReference type="InterPro" id="IPR001296">
    <property type="entry name" value="Glyco_trans_1"/>
</dbReference>
<accession>A0A1F8EGL4</accession>
<dbReference type="PANTHER" id="PTHR45947">
    <property type="entry name" value="SULFOQUINOVOSYL TRANSFERASE SQD2"/>
    <property type="match status" value="1"/>
</dbReference>
<dbReference type="AlphaFoldDB" id="A0A1F8EGL4"/>
<reference evidence="3 4" key="1">
    <citation type="journal article" date="2016" name="Nat. Commun.">
        <title>Thousands of microbial genomes shed light on interconnected biogeochemical processes in an aquifer system.</title>
        <authorList>
            <person name="Anantharaman K."/>
            <person name="Brown C.T."/>
            <person name="Hug L.A."/>
            <person name="Sharon I."/>
            <person name="Castelle C.J."/>
            <person name="Probst A.J."/>
            <person name="Thomas B.C."/>
            <person name="Singh A."/>
            <person name="Wilkins M.J."/>
            <person name="Karaoz U."/>
            <person name="Brodie E.L."/>
            <person name="Williams K.H."/>
            <person name="Hubbard S.S."/>
            <person name="Banfield J.F."/>
        </authorList>
    </citation>
    <scope>NUCLEOTIDE SEQUENCE [LARGE SCALE GENOMIC DNA]</scope>
</reference>
<organism evidence="3 4">
    <name type="scientific">Candidatus Yanofskybacteria bacterium RIFCSPHIGHO2_01_FULL_41_53</name>
    <dbReference type="NCBI Taxonomy" id="1802663"/>
    <lineage>
        <taxon>Bacteria</taxon>
        <taxon>Candidatus Yanofskyibacteriota</taxon>
    </lineage>
</organism>
<dbReference type="PANTHER" id="PTHR45947:SF14">
    <property type="entry name" value="SLL1723 PROTEIN"/>
    <property type="match status" value="1"/>
</dbReference>
<feature type="domain" description="Glycosyl transferase family 1" evidence="1">
    <location>
        <begin position="194"/>
        <end position="363"/>
    </location>
</feature>
<protein>
    <recommendedName>
        <fullName evidence="5">Glycosyl transferase family 1 domain-containing protein</fullName>
    </recommendedName>
</protein>
<name>A0A1F8EGL4_9BACT</name>
<evidence type="ECO:0000313" key="4">
    <source>
        <dbReference type="Proteomes" id="UP000177117"/>
    </source>
</evidence>
<evidence type="ECO:0008006" key="5">
    <source>
        <dbReference type="Google" id="ProtNLM"/>
    </source>
</evidence>
<gene>
    <name evidence="3" type="ORF">A2650_01050</name>
</gene>
<dbReference type="InterPro" id="IPR050194">
    <property type="entry name" value="Glycosyltransferase_grp1"/>
</dbReference>
<dbReference type="Pfam" id="PF00534">
    <property type="entry name" value="Glycos_transf_1"/>
    <property type="match status" value="1"/>
</dbReference>
<dbReference type="Gene3D" id="3.40.50.2000">
    <property type="entry name" value="Glycogen Phosphorylase B"/>
    <property type="match status" value="2"/>
</dbReference>